<dbReference type="EMBL" id="JARJCW010000014">
    <property type="protein sequence ID" value="KAJ7217148.1"/>
    <property type="molecule type" value="Genomic_DNA"/>
</dbReference>
<accession>A0AAD6YFJ8</accession>
<feature type="region of interest" description="Disordered" evidence="1">
    <location>
        <begin position="197"/>
        <end position="233"/>
    </location>
</feature>
<comment type="caution">
    <text evidence="2">The sequence shown here is derived from an EMBL/GenBank/DDBJ whole genome shotgun (WGS) entry which is preliminary data.</text>
</comment>
<keyword evidence="3" id="KW-1185">Reference proteome</keyword>
<evidence type="ECO:0000313" key="3">
    <source>
        <dbReference type="Proteomes" id="UP001219525"/>
    </source>
</evidence>
<evidence type="ECO:0000256" key="1">
    <source>
        <dbReference type="SAM" id="MobiDB-lite"/>
    </source>
</evidence>
<organism evidence="2 3">
    <name type="scientific">Mycena pura</name>
    <dbReference type="NCBI Taxonomy" id="153505"/>
    <lineage>
        <taxon>Eukaryota</taxon>
        <taxon>Fungi</taxon>
        <taxon>Dikarya</taxon>
        <taxon>Basidiomycota</taxon>
        <taxon>Agaricomycotina</taxon>
        <taxon>Agaricomycetes</taxon>
        <taxon>Agaricomycetidae</taxon>
        <taxon>Agaricales</taxon>
        <taxon>Marasmiineae</taxon>
        <taxon>Mycenaceae</taxon>
        <taxon>Mycena</taxon>
    </lineage>
</organism>
<evidence type="ECO:0000313" key="2">
    <source>
        <dbReference type="EMBL" id="KAJ7217148.1"/>
    </source>
</evidence>
<feature type="region of interest" description="Disordered" evidence="1">
    <location>
        <begin position="87"/>
        <end position="110"/>
    </location>
</feature>
<feature type="region of interest" description="Disordered" evidence="1">
    <location>
        <begin position="280"/>
        <end position="304"/>
    </location>
</feature>
<protein>
    <submittedName>
        <fullName evidence="2">Uncharacterized protein</fullName>
    </submittedName>
</protein>
<gene>
    <name evidence="2" type="ORF">GGX14DRAFT_602201</name>
</gene>
<proteinExistence type="predicted"/>
<reference evidence="2" key="1">
    <citation type="submission" date="2023-03" db="EMBL/GenBank/DDBJ databases">
        <title>Massive genome expansion in bonnet fungi (Mycena s.s.) driven by repeated elements and novel gene families across ecological guilds.</title>
        <authorList>
            <consortium name="Lawrence Berkeley National Laboratory"/>
            <person name="Harder C.B."/>
            <person name="Miyauchi S."/>
            <person name="Viragh M."/>
            <person name="Kuo A."/>
            <person name="Thoen E."/>
            <person name="Andreopoulos B."/>
            <person name="Lu D."/>
            <person name="Skrede I."/>
            <person name="Drula E."/>
            <person name="Henrissat B."/>
            <person name="Morin E."/>
            <person name="Kohler A."/>
            <person name="Barry K."/>
            <person name="LaButti K."/>
            <person name="Morin E."/>
            <person name="Salamov A."/>
            <person name="Lipzen A."/>
            <person name="Mereny Z."/>
            <person name="Hegedus B."/>
            <person name="Baldrian P."/>
            <person name="Stursova M."/>
            <person name="Weitz H."/>
            <person name="Taylor A."/>
            <person name="Grigoriev I.V."/>
            <person name="Nagy L.G."/>
            <person name="Martin F."/>
            <person name="Kauserud H."/>
        </authorList>
    </citation>
    <scope>NUCLEOTIDE SEQUENCE</scope>
    <source>
        <strain evidence="2">9144</strain>
    </source>
</reference>
<dbReference type="Proteomes" id="UP001219525">
    <property type="component" value="Unassembled WGS sequence"/>
</dbReference>
<name>A0AAD6YFJ8_9AGAR</name>
<dbReference type="AlphaFoldDB" id="A0AAD6YFJ8"/>
<sequence length="493" mass="54411">MHWQCSAAHPQLLLNVPSTNPQPAVHFRGVWGRVSSPAGLPLLQWPPRPPLHLLRIRPASSPGAAMPTRWVQLGGFTDYMHCGTRRSRPANRRIDVASDPGGPSGRPTSFPNRNSFDYVYLRRARHSSKAHFTQRLNRLRTGIWHERRVRGRGRHVEVATHAHDRRRGHWRVRVVSIRLITCGARVGDLPRRSEHDLDSACAAGPATSPPSRGPGVKGASRGQPTLSSGAELRRKAWRSLPSRLSSTLEVSRSPGLLSRGQQQLAPLTVELHLRGVALAERLPTPDSDQELSSAERRGARSSLTVELHSRGAELRRKAWRSLPSRLSSTLEVSRSPNTYPGLSAARPPRLSSAFKVARSPKPTYARLFQELTSAKGVALAPFSRLSSTFEAWRSLPSRLSSTLEVSRSPNTYPGLSAARPPRLSSAFKVARSPKPTYARLFQELSSAKGVALAPPSRLSSTLEVSRSPKAYLRPNLLGAELRRKAWRSFLPHG</sequence>